<keyword evidence="2" id="KW-1185">Reference proteome</keyword>
<accession>A0ABN7V3I2</accession>
<evidence type="ECO:0000313" key="1">
    <source>
        <dbReference type="EMBL" id="CAG8725915.1"/>
    </source>
</evidence>
<dbReference type="Proteomes" id="UP000789901">
    <property type="component" value="Unassembled WGS sequence"/>
</dbReference>
<proteinExistence type="predicted"/>
<comment type="caution">
    <text evidence="1">The sequence shown here is derived from an EMBL/GenBank/DDBJ whole genome shotgun (WGS) entry which is preliminary data.</text>
</comment>
<dbReference type="EMBL" id="CAJVQB010009031">
    <property type="protein sequence ID" value="CAG8725915.1"/>
    <property type="molecule type" value="Genomic_DNA"/>
</dbReference>
<evidence type="ECO:0000313" key="2">
    <source>
        <dbReference type="Proteomes" id="UP000789901"/>
    </source>
</evidence>
<name>A0ABN7V3I2_GIGMA</name>
<reference evidence="1 2" key="1">
    <citation type="submission" date="2021-06" db="EMBL/GenBank/DDBJ databases">
        <authorList>
            <person name="Kallberg Y."/>
            <person name="Tangrot J."/>
            <person name="Rosling A."/>
        </authorList>
    </citation>
    <scope>NUCLEOTIDE SEQUENCE [LARGE SCALE GENOMIC DNA]</scope>
    <source>
        <strain evidence="1 2">120-4 pot B 10/14</strain>
    </source>
</reference>
<organism evidence="1 2">
    <name type="scientific">Gigaspora margarita</name>
    <dbReference type="NCBI Taxonomy" id="4874"/>
    <lineage>
        <taxon>Eukaryota</taxon>
        <taxon>Fungi</taxon>
        <taxon>Fungi incertae sedis</taxon>
        <taxon>Mucoromycota</taxon>
        <taxon>Glomeromycotina</taxon>
        <taxon>Glomeromycetes</taxon>
        <taxon>Diversisporales</taxon>
        <taxon>Gigasporaceae</taxon>
        <taxon>Gigaspora</taxon>
    </lineage>
</organism>
<protein>
    <submittedName>
        <fullName evidence="1">7129_t:CDS:1</fullName>
    </submittedName>
</protein>
<sequence>MFTNKFIIENLKQYITVSYTCVIATSNSQQVFKTSKILFSTSHCIFHVLITHEQKEIGESTYFDAEPYRITTKSSTQATSLLPATVVPTMIILTPITPINLSSGLVQNQKDKDKLSNLALNCLESITVDDTQDKRTHVEDAQEDEDNNLKFLLEQEIKDIHKKQALQVENYQRKKKSKDIQKSMITNDEADCTIQNEIDKLSATFMVYESLRSRIDCQKSLDEDKKEQGPELESKGDDIKVVGVNVRFIVLIKELVDIEQDHLQVKIIDVDRLFDIRAIKRKLGNESQSPSMRNKVQESVIAKPLSKKENSLEETIGHANNREKVNTWECKLINEEELVEHKECIVY</sequence>
<gene>
    <name evidence="1" type="ORF">GMARGA_LOCUS13931</name>
</gene>